<dbReference type="EMBL" id="CM003377">
    <property type="protein sequence ID" value="KOM48669.1"/>
    <property type="molecule type" value="Genomic_DNA"/>
</dbReference>
<dbReference type="AlphaFoldDB" id="A0A0L9V1N7"/>
<gene>
    <name evidence="2" type="ORF">LR48_Vigan07g237300</name>
</gene>
<reference evidence="3" key="1">
    <citation type="journal article" date="2015" name="Proc. Natl. Acad. Sci. U.S.A.">
        <title>Genome sequencing of adzuki bean (Vigna angularis) provides insight into high starch and low fat accumulation and domestication.</title>
        <authorList>
            <person name="Yang K."/>
            <person name="Tian Z."/>
            <person name="Chen C."/>
            <person name="Luo L."/>
            <person name="Zhao B."/>
            <person name="Wang Z."/>
            <person name="Yu L."/>
            <person name="Li Y."/>
            <person name="Sun Y."/>
            <person name="Li W."/>
            <person name="Chen Y."/>
            <person name="Li Y."/>
            <person name="Zhang Y."/>
            <person name="Ai D."/>
            <person name="Zhao J."/>
            <person name="Shang C."/>
            <person name="Ma Y."/>
            <person name="Wu B."/>
            <person name="Wang M."/>
            <person name="Gao L."/>
            <person name="Sun D."/>
            <person name="Zhang P."/>
            <person name="Guo F."/>
            <person name="Wang W."/>
            <person name="Li Y."/>
            <person name="Wang J."/>
            <person name="Varshney R.K."/>
            <person name="Wang J."/>
            <person name="Ling H.Q."/>
            <person name="Wan P."/>
        </authorList>
    </citation>
    <scope>NUCLEOTIDE SEQUENCE</scope>
    <source>
        <strain evidence="3">cv. Jingnong 6</strain>
    </source>
</reference>
<dbReference type="Proteomes" id="UP000053144">
    <property type="component" value="Chromosome 7"/>
</dbReference>
<protein>
    <submittedName>
        <fullName evidence="2">Uncharacterized protein</fullName>
    </submittedName>
</protein>
<dbReference type="Gramene" id="KOM48669">
    <property type="protein sequence ID" value="KOM48669"/>
    <property type="gene ID" value="LR48_Vigan07g237300"/>
</dbReference>
<sequence>MAKSSRRKIFTRRRSHALSSAPPRPAPRPTNLDEGNIFVHKEDVDDADDGEDDEDAEMVDPVNVTGLSHVGSSHASTSSSSSMETNIANLTRRIEEMCNLHQ</sequence>
<organism evidence="2 3">
    <name type="scientific">Phaseolus angularis</name>
    <name type="common">Azuki bean</name>
    <name type="synonym">Vigna angularis</name>
    <dbReference type="NCBI Taxonomy" id="3914"/>
    <lineage>
        <taxon>Eukaryota</taxon>
        <taxon>Viridiplantae</taxon>
        <taxon>Streptophyta</taxon>
        <taxon>Embryophyta</taxon>
        <taxon>Tracheophyta</taxon>
        <taxon>Spermatophyta</taxon>
        <taxon>Magnoliopsida</taxon>
        <taxon>eudicotyledons</taxon>
        <taxon>Gunneridae</taxon>
        <taxon>Pentapetalae</taxon>
        <taxon>rosids</taxon>
        <taxon>fabids</taxon>
        <taxon>Fabales</taxon>
        <taxon>Fabaceae</taxon>
        <taxon>Papilionoideae</taxon>
        <taxon>50 kb inversion clade</taxon>
        <taxon>NPAAA clade</taxon>
        <taxon>indigoferoid/millettioid clade</taxon>
        <taxon>Phaseoleae</taxon>
        <taxon>Vigna</taxon>
    </lineage>
</organism>
<feature type="compositionally biased region" description="Basic residues" evidence="1">
    <location>
        <begin position="1"/>
        <end position="16"/>
    </location>
</feature>
<feature type="compositionally biased region" description="Low complexity" evidence="1">
    <location>
        <begin position="68"/>
        <end position="82"/>
    </location>
</feature>
<feature type="compositionally biased region" description="Acidic residues" evidence="1">
    <location>
        <begin position="44"/>
        <end position="58"/>
    </location>
</feature>
<evidence type="ECO:0000313" key="2">
    <source>
        <dbReference type="EMBL" id="KOM48669.1"/>
    </source>
</evidence>
<evidence type="ECO:0000313" key="3">
    <source>
        <dbReference type="Proteomes" id="UP000053144"/>
    </source>
</evidence>
<proteinExistence type="predicted"/>
<evidence type="ECO:0000256" key="1">
    <source>
        <dbReference type="SAM" id="MobiDB-lite"/>
    </source>
</evidence>
<feature type="region of interest" description="Disordered" evidence="1">
    <location>
        <begin position="1"/>
        <end position="88"/>
    </location>
</feature>
<name>A0A0L9V1N7_PHAAN</name>
<accession>A0A0L9V1N7</accession>